<dbReference type="CDD" id="cd07991">
    <property type="entry name" value="LPLAT_LPCAT1-like"/>
    <property type="match status" value="2"/>
</dbReference>
<evidence type="ECO:0000256" key="9">
    <source>
        <dbReference type="ARBA" id="ARBA00023098"/>
    </source>
</evidence>
<dbReference type="GO" id="GO:0016020">
    <property type="term" value="C:membrane"/>
    <property type="evidence" value="ECO:0007669"/>
    <property type="project" value="UniProtKB-SubCell"/>
</dbReference>
<evidence type="ECO:0000256" key="4">
    <source>
        <dbReference type="ARBA" id="ARBA00022516"/>
    </source>
</evidence>
<feature type="region of interest" description="Disordered" evidence="14">
    <location>
        <begin position="1063"/>
        <end position="1084"/>
    </location>
</feature>
<evidence type="ECO:0000256" key="3">
    <source>
        <dbReference type="ARBA" id="ARBA00008655"/>
    </source>
</evidence>
<evidence type="ECO:0000256" key="8">
    <source>
        <dbReference type="ARBA" id="ARBA00022989"/>
    </source>
</evidence>
<keyword evidence="11" id="KW-0594">Phospholipid biosynthesis</keyword>
<dbReference type="InterPro" id="IPR002123">
    <property type="entry name" value="Plipid/glycerol_acylTrfase"/>
</dbReference>
<keyword evidence="4" id="KW-0444">Lipid biosynthesis</keyword>
<evidence type="ECO:0000256" key="14">
    <source>
        <dbReference type="SAM" id="MobiDB-lite"/>
    </source>
</evidence>
<evidence type="ECO:0000313" key="17">
    <source>
        <dbReference type="EMBL" id="KAF4663561.1"/>
    </source>
</evidence>
<proteinExistence type="inferred from homology"/>
<evidence type="ECO:0000256" key="1">
    <source>
        <dbReference type="ARBA" id="ARBA00004370"/>
    </source>
</evidence>
<organism evidence="17 18">
    <name type="scientific">Perkinsus olseni</name>
    <name type="common">Perkinsus atlanticus</name>
    <dbReference type="NCBI Taxonomy" id="32597"/>
    <lineage>
        <taxon>Eukaryota</taxon>
        <taxon>Sar</taxon>
        <taxon>Alveolata</taxon>
        <taxon>Perkinsozoa</taxon>
        <taxon>Perkinsea</taxon>
        <taxon>Perkinsida</taxon>
        <taxon>Perkinsidae</taxon>
        <taxon>Perkinsus</taxon>
    </lineage>
</organism>
<dbReference type="PROSITE" id="PS00018">
    <property type="entry name" value="EF_HAND_1"/>
    <property type="match status" value="2"/>
</dbReference>
<dbReference type="GO" id="GO:0008374">
    <property type="term" value="F:O-acyltransferase activity"/>
    <property type="evidence" value="ECO:0007669"/>
    <property type="project" value="InterPro"/>
</dbReference>
<dbReference type="InterPro" id="IPR018247">
    <property type="entry name" value="EF_Hand_1_Ca_BS"/>
</dbReference>
<comment type="pathway">
    <text evidence="2">Lipid metabolism; phospholipid metabolism.</text>
</comment>
<dbReference type="AlphaFoldDB" id="A0A7J6LXM5"/>
<feature type="transmembrane region" description="Helical" evidence="15">
    <location>
        <begin position="73"/>
        <end position="94"/>
    </location>
</feature>
<feature type="transmembrane region" description="Helical" evidence="15">
    <location>
        <begin position="657"/>
        <end position="678"/>
    </location>
</feature>
<dbReference type="SUPFAM" id="SSF69593">
    <property type="entry name" value="Glycerol-3-phosphate (1)-acyltransferase"/>
    <property type="match status" value="2"/>
</dbReference>
<evidence type="ECO:0000256" key="11">
    <source>
        <dbReference type="ARBA" id="ARBA00023209"/>
    </source>
</evidence>
<keyword evidence="8 15" id="KW-1133">Transmembrane helix</keyword>
<accession>A0A7J6LXM5</accession>
<keyword evidence="7" id="KW-0106">Calcium</keyword>
<keyword evidence="12" id="KW-1208">Phospholipid metabolism</keyword>
<evidence type="ECO:0000256" key="5">
    <source>
        <dbReference type="ARBA" id="ARBA00022679"/>
    </source>
</evidence>
<dbReference type="OrthoDB" id="446727at2759"/>
<evidence type="ECO:0000256" key="2">
    <source>
        <dbReference type="ARBA" id="ARBA00005074"/>
    </source>
</evidence>
<dbReference type="GO" id="GO:0005509">
    <property type="term" value="F:calcium ion binding"/>
    <property type="evidence" value="ECO:0007669"/>
    <property type="project" value="InterPro"/>
</dbReference>
<dbReference type="SMART" id="SM00563">
    <property type="entry name" value="PlsC"/>
    <property type="match status" value="2"/>
</dbReference>
<keyword evidence="5 17" id="KW-0808">Transferase</keyword>
<feature type="region of interest" description="Disordered" evidence="14">
    <location>
        <begin position="1"/>
        <end position="23"/>
    </location>
</feature>
<evidence type="ECO:0000313" key="18">
    <source>
        <dbReference type="Proteomes" id="UP000570595"/>
    </source>
</evidence>
<name>A0A7J6LXM5_PEROL</name>
<dbReference type="InterPro" id="IPR045252">
    <property type="entry name" value="LPCAT1-like"/>
</dbReference>
<dbReference type="UniPathway" id="UPA00085"/>
<dbReference type="PANTHER" id="PTHR23063">
    <property type="entry name" value="PHOSPHOLIPID ACYLTRANSFERASE"/>
    <property type="match status" value="1"/>
</dbReference>
<comment type="similarity">
    <text evidence="3">Belongs to the 1-acyl-sn-glycerol-3-phosphate acyltransferase family.</text>
</comment>
<evidence type="ECO:0000256" key="12">
    <source>
        <dbReference type="ARBA" id="ARBA00023264"/>
    </source>
</evidence>
<evidence type="ECO:0000256" key="7">
    <source>
        <dbReference type="ARBA" id="ARBA00022837"/>
    </source>
</evidence>
<feature type="domain" description="EF-hand" evidence="16">
    <location>
        <begin position="360"/>
        <end position="395"/>
    </location>
</feature>
<dbReference type="Pfam" id="PF01553">
    <property type="entry name" value="Acyltransferase"/>
    <property type="match status" value="2"/>
</dbReference>
<gene>
    <name evidence="17" type="primary">LPCAT2_3</name>
    <name evidence="17" type="ORF">FOZ61_001553</name>
</gene>
<dbReference type="Proteomes" id="UP000570595">
    <property type="component" value="Unassembled WGS sequence"/>
</dbReference>
<keyword evidence="6 15" id="KW-0812">Transmembrane</keyword>
<dbReference type="EMBL" id="JABAHT010000139">
    <property type="protein sequence ID" value="KAF4663561.1"/>
    <property type="molecule type" value="Genomic_DNA"/>
</dbReference>
<reference evidence="17 18" key="1">
    <citation type="submission" date="2020-04" db="EMBL/GenBank/DDBJ databases">
        <title>Perkinsus olseni comparative genomics.</title>
        <authorList>
            <person name="Bogema D.R."/>
        </authorList>
    </citation>
    <scope>NUCLEOTIDE SEQUENCE [LARGE SCALE GENOMIC DNA]</scope>
    <source>
        <strain evidence="17">ATCC PRA-179</strain>
    </source>
</reference>
<keyword evidence="10 15" id="KW-0472">Membrane</keyword>
<comment type="subcellular location">
    <subcellularLocation>
        <location evidence="1">Membrane</location>
    </subcellularLocation>
</comment>
<dbReference type="PROSITE" id="PS50222">
    <property type="entry name" value="EF_HAND_2"/>
    <property type="match status" value="1"/>
</dbReference>
<keyword evidence="9" id="KW-0443">Lipid metabolism</keyword>
<feature type="transmembrane region" description="Helical" evidence="15">
    <location>
        <begin position="115"/>
        <end position="135"/>
    </location>
</feature>
<evidence type="ECO:0000256" key="6">
    <source>
        <dbReference type="ARBA" id="ARBA00022692"/>
    </source>
</evidence>
<protein>
    <submittedName>
        <fullName evidence="17">Lysophosphatidylcholine acyltransferase 2</fullName>
    </submittedName>
</protein>
<evidence type="ECO:0000256" key="13">
    <source>
        <dbReference type="ARBA" id="ARBA00023315"/>
    </source>
</evidence>
<feature type="transmembrane region" description="Helical" evidence="15">
    <location>
        <begin position="604"/>
        <end position="637"/>
    </location>
</feature>
<evidence type="ECO:0000256" key="15">
    <source>
        <dbReference type="SAM" id="Phobius"/>
    </source>
</evidence>
<keyword evidence="13 17" id="KW-0012">Acyltransferase</keyword>
<dbReference type="GO" id="GO:0008654">
    <property type="term" value="P:phospholipid biosynthetic process"/>
    <property type="evidence" value="ECO:0007669"/>
    <property type="project" value="UniProtKB-KW"/>
</dbReference>
<evidence type="ECO:0000259" key="16">
    <source>
        <dbReference type="PROSITE" id="PS50222"/>
    </source>
</evidence>
<evidence type="ECO:0000256" key="10">
    <source>
        <dbReference type="ARBA" id="ARBA00023136"/>
    </source>
</evidence>
<sequence length="1084" mass="123789">MPLASSDLTEHLLNGDDTQEDSPLARASKQEGFFRLSSHPRYHNPFETLTHIGRYENLKIIVFTLTGVAPLRLIIILALGVLGMIPAKLALLGVSRPDDVRDLQPPITAWWRKALIHFMLLWVRIILFVAGFYWVNVEGSPDRRTRVYVSTHHSIWDTLYLMYYTGACEAAKSEVFDLPLVGTYLRVLSALPIDRRSEVGREAARRNMKERALDERYPPLIVFPTATCNNIRQMTEFKTGAFDTGLPVQPIGISYSCRFNDLYLDDNILLVLYRTLCQFINYETITFLPIYRPTPAEEDDPTLYAAEVRRVMCRELHRVPVPFVFEDEMLRTACVENKMSLCQQRLTMRDVFEEFDTSDRILEYWVGILHSIDFDGDGSISLQDVQNTFSLGPRGTGYVSRLFTILKQDDPDTDADVPPLPRRKESGWYSRIAGGVPAVPQRPKDALPASALAVHEIVPMLLVLYNAAMSRPRHRHSLELLYSAFDFPVPTAVLDETELATAVGLANESSRMPQAAQRFGDFQSRCGRSRGISRGVVCNFFLMLTPAASSSTNGESGILRSEERENGFQQHRLNDPLEFNTRPRYTNAFLPLTEYSTYEKIKVFFFTITLIAPLRIFIIVFLLCIGVCLAEIASLGLPPIDDAMVLQPPINSRWRRFIVFLMRIGMRWIMFLAGFYWVHVEGSYDPRARIIISTHHSIWDTIYLMIYTGCCEAAKADLFKAPMMGSFLRSLNAMPIDRRCPEARSAAKRNMRARALDARYPPMIVFPTATCNNGRQLSAFKEGAFDCGVPIQPVGLEYPARFNDIFALKNMAWVFYWSCCQFVNFHTVRFMPVYTPTEAEIEDPALYAQNVRTLMCTTLHRQPVPYVFEDELLRIVCRDNFMRVHQHRIMMKQVYEEFGVSMHYVDHWVKLLHGLDSDGDGLLSIEDVLSKLSLSDDSKEADAFKRIWPALKVDESADPKLEDIPAPYDKPLREEGSWYDSLSGGIPPVPSRPLDEIPRELLAIHDIIPAFVVIFSLKEEAVEKRREGLNNLFRAVFATSPEDFTTDELREQLRETLQEYMPTIASPPQRHGYENGEGTNNRKN</sequence>
<dbReference type="SUPFAM" id="SSF47473">
    <property type="entry name" value="EF-hand"/>
    <property type="match status" value="1"/>
</dbReference>
<dbReference type="PANTHER" id="PTHR23063:SF52">
    <property type="entry name" value="LYSOPHOSPHATIDYLCHOLINE ACYLTRANSFERASE"/>
    <property type="match status" value="1"/>
</dbReference>
<dbReference type="InterPro" id="IPR002048">
    <property type="entry name" value="EF_hand_dom"/>
</dbReference>
<dbReference type="InterPro" id="IPR011992">
    <property type="entry name" value="EF-hand-dom_pair"/>
</dbReference>
<comment type="caution">
    <text evidence="17">The sequence shown here is derived from an EMBL/GenBank/DDBJ whole genome shotgun (WGS) entry which is preliminary data.</text>
</comment>